<dbReference type="SUPFAM" id="SSF47240">
    <property type="entry name" value="Ferritin-like"/>
    <property type="match status" value="1"/>
</dbReference>
<dbReference type="PANTHER" id="PTHR42932:SF1">
    <property type="entry name" value="GENERAL STRESS PROTEIN 20U"/>
    <property type="match status" value="1"/>
</dbReference>
<dbReference type="Proteomes" id="UP001172082">
    <property type="component" value="Unassembled WGS sequence"/>
</dbReference>
<comment type="caution">
    <text evidence="4">The sequence shown here is derived from an EMBL/GenBank/DDBJ whole genome shotgun (WGS) entry which is preliminary data.</text>
</comment>
<dbReference type="InterPro" id="IPR002177">
    <property type="entry name" value="DPS_DNA-bd"/>
</dbReference>
<evidence type="ECO:0000259" key="3">
    <source>
        <dbReference type="Pfam" id="PF00210"/>
    </source>
</evidence>
<dbReference type="PRINTS" id="PR01346">
    <property type="entry name" value="HELNAPAPROT"/>
</dbReference>
<evidence type="ECO:0000313" key="5">
    <source>
        <dbReference type="Proteomes" id="UP001172082"/>
    </source>
</evidence>
<dbReference type="PROSITE" id="PS00818">
    <property type="entry name" value="DPS_1"/>
    <property type="match status" value="1"/>
</dbReference>
<evidence type="ECO:0000256" key="1">
    <source>
        <dbReference type="ARBA" id="ARBA00009497"/>
    </source>
</evidence>
<keyword evidence="5" id="KW-1185">Reference proteome</keyword>
<dbReference type="CDD" id="cd01043">
    <property type="entry name" value="DPS"/>
    <property type="match status" value="1"/>
</dbReference>
<dbReference type="Pfam" id="PF00210">
    <property type="entry name" value="Ferritin"/>
    <property type="match status" value="1"/>
</dbReference>
<comment type="similarity">
    <text evidence="1 2">Belongs to the Dps family.</text>
</comment>
<reference evidence="4" key="1">
    <citation type="submission" date="2023-06" db="EMBL/GenBank/DDBJ databases">
        <title>Genomic of Parafulvivirga corallium.</title>
        <authorList>
            <person name="Wang G."/>
        </authorList>
    </citation>
    <scope>NUCLEOTIDE SEQUENCE</scope>
    <source>
        <strain evidence="4">BMA10</strain>
    </source>
</reference>
<feature type="domain" description="Ferritin/DPS" evidence="3">
    <location>
        <begin position="19"/>
        <end position="156"/>
    </location>
</feature>
<evidence type="ECO:0000313" key="4">
    <source>
        <dbReference type="EMBL" id="MDN5203304.1"/>
    </source>
</evidence>
<dbReference type="Gene3D" id="1.20.1260.10">
    <property type="match status" value="1"/>
</dbReference>
<accession>A0ABT8KRD6</accession>
<protein>
    <submittedName>
        <fullName evidence="4">Dps family protein</fullName>
    </submittedName>
</protein>
<dbReference type="InterPro" id="IPR009078">
    <property type="entry name" value="Ferritin-like_SF"/>
</dbReference>
<sequence>MSNVNMIGIEIQEAERIAEELNGLLSDLQIFYQNLRGFHWNIQGQGFFDLHQKFEELYNEAAVNIDDVAERILALDAVPFHSFENYLSNSGIQSTTNVHDAETAVMTVVNNLQKLIIKEKEVLSLANEADDEGSATLVSDMIKVHEKTSWMFRAWLK</sequence>
<organism evidence="4 5">
    <name type="scientific">Splendidivirga corallicola</name>
    <dbReference type="NCBI Taxonomy" id="3051826"/>
    <lineage>
        <taxon>Bacteria</taxon>
        <taxon>Pseudomonadati</taxon>
        <taxon>Bacteroidota</taxon>
        <taxon>Cytophagia</taxon>
        <taxon>Cytophagales</taxon>
        <taxon>Splendidivirgaceae</taxon>
        <taxon>Splendidivirga</taxon>
    </lineage>
</organism>
<dbReference type="InterPro" id="IPR012347">
    <property type="entry name" value="Ferritin-like"/>
</dbReference>
<proteinExistence type="inferred from homology"/>
<dbReference type="InterPro" id="IPR008331">
    <property type="entry name" value="Ferritin_DPS_dom"/>
</dbReference>
<dbReference type="InterPro" id="IPR023188">
    <property type="entry name" value="DPS_DNA-bd_CS"/>
</dbReference>
<dbReference type="PROSITE" id="PS00819">
    <property type="entry name" value="DPS_2"/>
    <property type="match status" value="1"/>
</dbReference>
<name>A0ABT8KRD6_9BACT</name>
<evidence type="ECO:0000256" key="2">
    <source>
        <dbReference type="RuleBase" id="RU003875"/>
    </source>
</evidence>
<gene>
    <name evidence="4" type="ORF">QQ008_18095</name>
</gene>
<dbReference type="PIRSF" id="PIRSF005900">
    <property type="entry name" value="Dps"/>
    <property type="match status" value="1"/>
</dbReference>
<dbReference type="PANTHER" id="PTHR42932">
    <property type="entry name" value="GENERAL STRESS PROTEIN 20U"/>
    <property type="match status" value="1"/>
</dbReference>
<dbReference type="RefSeq" id="WP_346753329.1">
    <property type="nucleotide sequence ID" value="NZ_JAUJEA010000007.1"/>
</dbReference>
<dbReference type="EMBL" id="JAUJEA010000007">
    <property type="protein sequence ID" value="MDN5203304.1"/>
    <property type="molecule type" value="Genomic_DNA"/>
</dbReference>